<dbReference type="GO" id="GO:0008153">
    <property type="term" value="P:4-aminobenzoate biosynthetic process"/>
    <property type="evidence" value="ECO:0007669"/>
    <property type="project" value="TreeGrafter"/>
</dbReference>
<gene>
    <name evidence="8" type="primary">pabB</name>
    <name evidence="8" type="ORF">H9751_09600</name>
</gene>
<name>A0A9D2TQI2_9CORY</name>
<dbReference type="Pfam" id="PF04715">
    <property type="entry name" value="Anth_synt_I_N"/>
    <property type="match status" value="1"/>
</dbReference>
<dbReference type="InterPro" id="IPR006805">
    <property type="entry name" value="Anth_synth_I_N"/>
</dbReference>
<evidence type="ECO:0000256" key="3">
    <source>
        <dbReference type="ARBA" id="ARBA00022679"/>
    </source>
</evidence>
<dbReference type="InterPro" id="IPR006221">
    <property type="entry name" value="TrpG/PapA_dom"/>
</dbReference>
<dbReference type="GO" id="GO:0009396">
    <property type="term" value="P:folic acid-containing compound biosynthetic process"/>
    <property type="evidence" value="ECO:0007669"/>
    <property type="project" value="InterPro"/>
</dbReference>
<dbReference type="InterPro" id="IPR015890">
    <property type="entry name" value="Chorismate_C"/>
</dbReference>
<keyword evidence="4" id="KW-0315">Glutamine amidotransferase</keyword>
<dbReference type="PRINTS" id="PR00096">
    <property type="entry name" value="GATASE"/>
</dbReference>
<dbReference type="PRINTS" id="PR00097">
    <property type="entry name" value="ANTSNTHASEII"/>
</dbReference>
<comment type="similarity">
    <text evidence="1">In the C-terminal section; belongs to the anthranilate synthase component I family.</text>
</comment>
<proteinExistence type="inferred from homology"/>
<dbReference type="SUPFAM" id="SSF52317">
    <property type="entry name" value="Class I glutamine amidotransferase-like"/>
    <property type="match status" value="1"/>
</dbReference>
<dbReference type="InterPro" id="IPR019999">
    <property type="entry name" value="Anth_synth_I-like"/>
</dbReference>
<dbReference type="InterPro" id="IPR005802">
    <property type="entry name" value="ADC_synth_comp_1"/>
</dbReference>
<comment type="caution">
    <text evidence="8">The sequence shown here is derived from an EMBL/GenBank/DDBJ whole genome shotgun (WGS) entry which is preliminary data.</text>
</comment>
<dbReference type="NCBIfam" id="TIGR00553">
    <property type="entry name" value="pabB"/>
    <property type="match status" value="1"/>
</dbReference>
<dbReference type="EMBL" id="DWVP01000022">
    <property type="protein sequence ID" value="HJC85783.1"/>
    <property type="molecule type" value="Genomic_DNA"/>
</dbReference>
<dbReference type="GO" id="GO:0000162">
    <property type="term" value="P:L-tryptophan biosynthetic process"/>
    <property type="evidence" value="ECO:0007669"/>
    <property type="project" value="TreeGrafter"/>
</dbReference>
<evidence type="ECO:0000313" key="8">
    <source>
        <dbReference type="EMBL" id="HJC85783.1"/>
    </source>
</evidence>
<feature type="domain" description="Anthranilate synthase component I N-terminal" evidence="7">
    <location>
        <begin position="241"/>
        <end position="396"/>
    </location>
</feature>
<dbReference type="PANTHER" id="PTHR11236:SF18">
    <property type="entry name" value="AMINODEOXYCHORISMATE SYNTHASE"/>
    <property type="match status" value="1"/>
</dbReference>
<dbReference type="GO" id="GO:0005737">
    <property type="term" value="C:cytoplasm"/>
    <property type="evidence" value="ECO:0007669"/>
    <property type="project" value="TreeGrafter"/>
</dbReference>
<dbReference type="PANTHER" id="PTHR11236">
    <property type="entry name" value="AMINOBENZOATE/ANTHRANILATE SYNTHASE"/>
    <property type="match status" value="1"/>
</dbReference>
<evidence type="ECO:0000256" key="1">
    <source>
        <dbReference type="ARBA" id="ARBA00005970"/>
    </source>
</evidence>
<keyword evidence="8" id="KW-0032">Aminotransferase</keyword>
<dbReference type="Pfam" id="PF00117">
    <property type="entry name" value="GATase"/>
    <property type="match status" value="1"/>
</dbReference>
<reference evidence="8" key="1">
    <citation type="journal article" date="2021" name="PeerJ">
        <title>Extensive microbial diversity within the chicken gut microbiome revealed by metagenomics and culture.</title>
        <authorList>
            <person name="Gilroy R."/>
            <person name="Ravi A."/>
            <person name="Getino M."/>
            <person name="Pursley I."/>
            <person name="Horton D.L."/>
            <person name="Alikhan N.F."/>
            <person name="Baker D."/>
            <person name="Gharbi K."/>
            <person name="Hall N."/>
            <person name="Watson M."/>
            <person name="Adriaenssens E.M."/>
            <person name="Foster-Nyarko E."/>
            <person name="Jarju S."/>
            <person name="Secka A."/>
            <person name="Antonio M."/>
            <person name="Oren A."/>
            <person name="Chaudhuri R.R."/>
            <person name="La Ragione R."/>
            <person name="Hildebrand F."/>
            <person name="Pallen M.J."/>
        </authorList>
    </citation>
    <scope>NUCLEOTIDE SEQUENCE</scope>
    <source>
        <strain evidence="8">ChiHjej13B12-4958</strain>
    </source>
</reference>
<dbReference type="GO" id="GO:0046820">
    <property type="term" value="F:4-amino-4-deoxychorismate synthase activity"/>
    <property type="evidence" value="ECO:0007669"/>
    <property type="project" value="UniProtKB-EC"/>
</dbReference>
<evidence type="ECO:0000256" key="2">
    <source>
        <dbReference type="ARBA" id="ARBA00013139"/>
    </source>
</evidence>
<evidence type="ECO:0000259" key="5">
    <source>
        <dbReference type="Pfam" id="PF00117"/>
    </source>
</evidence>
<dbReference type="PROSITE" id="PS51273">
    <property type="entry name" value="GATASE_TYPE_1"/>
    <property type="match status" value="1"/>
</dbReference>
<dbReference type="EC" id="2.6.1.85" evidence="2"/>
<dbReference type="CDD" id="cd01743">
    <property type="entry name" value="GATase1_Anthranilate_Synthase"/>
    <property type="match status" value="1"/>
</dbReference>
<organism evidence="8 9">
    <name type="scientific">Candidatus Corynebacterium faecigallinarum</name>
    <dbReference type="NCBI Taxonomy" id="2838528"/>
    <lineage>
        <taxon>Bacteria</taxon>
        <taxon>Bacillati</taxon>
        <taxon>Actinomycetota</taxon>
        <taxon>Actinomycetes</taxon>
        <taxon>Mycobacteriales</taxon>
        <taxon>Corynebacteriaceae</taxon>
        <taxon>Corynebacterium</taxon>
    </lineage>
</organism>
<dbReference type="NCBIfam" id="TIGR00566">
    <property type="entry name" value="trpG_papA"/>
    <property type="match status" value="1"/>
</dbReference>
<dbReference type="InterPro" id="IPR017926">
    <property type="entry name" value="GATASE"/>
</dbReference>
<reference evidence="8" key="2">
    <citation type="submission" date="2021-04" db="EMBL/GenBank/DDBJ databases">
        <authorList>
            <person name="Gilroy R."/>
        </authorList>
    </citation>
    <scope>NUCLEOTIDE SEQUENCE</scope>
    <source>
        <strain evidence="8">ChiHjej13B12-4958</strain>
    </source>
</reference>
<protein>
    <recommendedName>
        <fullName evidence="2">aminodeoxychorismate synthase</fullName>
        <ecNumber evidence="2">2.6.1.85</ecNumber>
    </recommendedName>
</protein>
<dbReference type="SUPFAM" id="SSF56322">
    <property type="entry name" value="ADC synthase"/>
    <property type="match status" value="1"/>
</dbReference>
<feature type="domain" description="Glutamine amidotransferase" evidence="5">
    <location>
        <begin position="5"/>
        <end position="192"/>
    </location>
</feature>
<dbReference type="Pfam" id="PF00425">
    <property type="entry name" value="Chorismate_bind"/>
    <property type="match status" value="1"/>
</dbReference>
<dbReference type="Gene3D" id="3.40.50.880">
    <property type="match status" value="1"/>
</dbReference>
<evidence type="ECO:0000259" key="7">
    <source>
        <dbReference type="Pfam" id="PF04715"/>
    </source>
</evidence>
<dbReference type="AlphaFoldDB" id="A0A9D2TQI2"/>
<sequence>MIRTLLIDNHDSFTWNLVHDLTRVNGVAPVVLPNDWDQWGEQGADLLDHIDNVVISPGPGTPVNPVDVGIAPAVIAAAVEKHIPVLGICLGHQLIAHLYGATVGPATEPVHGRIFPVTHDGSGVFAGIPSPFEVVRYHSLAVSDLPATVHVDATTADGTVMGISVPGALLWGVQFHPESVKTNHGRELLANFAQLTRDSGRVRHVRDHVLDLGDRQEIDTRAFSEDLFRSLFEADGTSAAARHAVWLDGNRTGDPRARFTVMGAADGRNAGPSAAVATADVAAGTVTVTRREGAEVIEQDVLTWLRDDLARWNIRGGGLSDDLEDLEDLADLAGKGDRPTSCGFRLGWVGYLGYGVKAQCSRGEGAANTHPSTTPDAGFVFLDRAVVIDHERGEAHLLTLDHPRDPETARWAAAGEDAWRERTAALIRRLLTAEGRDDAPGTPDEPVTSGMFGEAGTGLQVALHDRAEYTAKVRQIQQWIREGETYEACLTTTLEAVPPAAADGPDTLGLYRRLRRDNPAPFASYLRLPGATVMSTSPERFLSVDTAGTVTSSPIKGTRPVGDDAAADQLIRAELQNSEKDRAENLMIVDLVRHDLGRVAAPGSVAVPELFSVESYATVHQLVSTVIATLDAESTGVDAVRAAFPPGSMTGAPKERTMRLLEELEDGPRGVYSGAVGYFSLDGAVDLSVVIRTLVAETGGVAETDGTDGTGDSPRFTYGVGGAVVTQSDPDAEYDETVVKATPLLRLR</sequence>
<dbReference type="PRINTS" id="PR00099">
    <property type="entry name" value="CPSGATASE"/>
</dbReference>
<accession>A0A9D2TQI2</accession>
<evidence type="ECO:0000313" key="9">
    <source>
        <dbReference type="Proteomes" id="UP000823858"/>
    </source>
</evidence>
<evidence type="ECO:0000259" key="6">
    <source>
        <dbReference type="Pfam" id="PF00425"/>
    </source>
</evidence>
<dbReference type="Gene3D" id="3.60.120.10">
    <property type="entry name" value="Anthranilate synthase"/>
    <property type="match status" value="1"/>
</dbReference>
<dbReference type="InterPro" id="IPR029062">
    <property type="entry name" value="Class_I_gatase-like"/>
</dbReference>
<dbReference type="Proteomes" id="UP000823858">
    <property type="component" value="Unassembled WGS sequence"/>
</dbReference>
<dbReference type="InterPro" id="IPR005801">
    <property type="entry name" value="ADC_synthase"/>
</dbReference>
<keyword evidence="3 8" id="KW-0808">Transferase</keyword>
<evidence type="ECO:0000256" key="4">
    <source>
        <dbReference type="ARBA" id="ARBA00022962"/>
    </source>
</evidence>
<feature type="domain" description="Chorismate-utilising enzyme C-terminal" evidence="6">
    <location>
        <begin position="466"/>
        <end position="740"/>
    </location>
</feature>